<name>A0ABU6WDT0_9FABA</name>
<protein>
    <submittedName>
        <fullName evidence="1">Uncharacterized protein</fullName>
    </submittedName>
</protein>
<gene>
    <name evidence="1" type="ORF">PIB30_034483</name>
</gene>
<keyword evidence="2" id="KW-1185">Reference proteome</keyword>
<accession>A0ABU6WDT0</accession>
<evidence type="ECO:0000313" key="2">
    <source>
        <dbReference type="Proteomes" id="UP001341840"/>
    </source>
</evidence>
<organism evidence="1 2">
    <name type="scientific">Stylosanthes scabra</name>
    <dbReference type="NCBI Taxonomy" id="79078"/>
    <lineage>
        <taxon>Eukaryota</taxon>
        <taxon>Viridiplantae</taxon>
        <taxon>Streptophyta</taxon>
        <taxon>Embryophyta</taxon>
        <taxon>Tracheophyta</taxon>
        <taxon>Spermatophyta</taxon>
        <taxon>Magnoliopsida</taxon>
        <taxon>eudicotyledons</taxon>
        <taxon>Gunneridae</taxon>
        <taxon>Pentapetalae</taxon>
        <taxon>rosids</taxon>
        <taxon>fabids</taxon>
        <taxon>Fabales</taxon>
        <taxon>Fabaceae</taxon>
        <taxon>Papilionoideae</taxon>
        <taxon>50 kb inversion clade</taxon>
        <taxon>dalbergioids sensu lato</taxon>
        <taxon>Dalbergieae</taxon>
        <taxon>Pterocarpus clade</taxon>
        <taxon>Stylosanthes</taxon>
    </lineage>
</organism>
<sequence length="170" mass="19648">MEARNWRFGGGDERLNMRTVMDCAWMLDGATKDRVYTLSLASRGQNSPSQIDSWSFRIDFNLGLESTPHSKFHEPPKIESIRWITEPIRFHPVFKINVHTALRIDSSTSELILKKRNMVSKGFQRLSDDDWSGYISCTGSSLESWRSIREDIRVSSFLQRSSLPLHVLEN</sequence>
<dbReference type="Proteomes" id="UP001341840">
    <property type="component" value="Unassembled WGS sequence"/>
</dbReference>
<comment type="caution">
    <text evidence="1">The sequence shown here is derived from an EMBL/GenBank/DDBJ whole genome shotgun (WGS) entry which is preliminary data.</text>
</comment>
<proteinExistence type="predicted"/>
<dbReference type="EMBL" id="JASCZI010181403">
    <property type="protein sequence ID" value="MED6183058.1"/>
    <property type="molecule type" value="Genomic_DNA"/>
</dbReference>
<reference evidence="1 2" key="1">
    <citation type="journal article" date="2023" name="Plants (Basel)">
        <title>Bridging the Gap: Combining Genomics and Transcriptomics Approaches to Understand Stylosanthes scabra, an Orphan Legume from the Brazilian Caatinga.</title>
        <authorList>
            <person name="Ferreira-Neto J.R.C."/>
            <person name="da Silva M.D."/>
            <person name="Binneck E."/>
            <person name="de Melo N.F."/>
            <person name="da Silva R.H."/>
            <person name="de Melo A.L.T.M."/>
            <person name="Pandolfi V."/>
            <person name="Bustamante F.O."/>
            <person name="Brasileiro-Vidal A.C."/>
            <person name="Benko-Iseppon A.M."/>
        </authorList>
    </citation>
    <scope>NUCLEOTIDE SEQUENCE [LARGE SCALE GENOMIC DNA]</scope>
    <source>
        <tissue evidence="1">Leaves</tissue>
    </source>
</reference>
<evidence type="ECO:0000313" key="1">
    <source>
        <dbReference type="EMBL" id="MED6183058.1"/>
    </source>
</evidence>